<dbReference type="AlphaFoldDB" id="A0A0G4J4F3"/>
<dbReference type="STRING" id="37360.A0A0G4J4F3"/>
<reference evidence="7 9" key="2">
    <citation type="submission" date="2018-03" db="EMBL/GenBank/DDBJ databases">
        <authorList>
            <person name="Fogelqvist J."/>
        </authorList>
    </citation>
    <scope>NUCLEOTIDE SEQUENCE [LARGE SCALE GENOMIC DNA]</scope>
</reference>
<keyword evidence="2 5" id="KW-0808">Transferase</keyword>
<dbReference type="GO" id="GO:0046872">
    <property type="term" value="F:metal ion binding"/>
    <property type="evidence" value="ECO:0007669"/>
    <property type="project" value="UniProtKB-KW"/>
</dbReference>
<dbReference type="EMBL" id="CDSF01000126">
    <property type="protein sequence ID" value="CEP02392.1"/>
    <property type="molecule type" value="Genomic_DNA"/>
</dbReference>
<keyword evidence="7" id="KW-0496">Mitochondrion</keyword>
<dbReference type="PANTHER" id="PTHR11525">
    <property type="entry name" value="FARNESYL-PYROPHOSPHATE SYNTHETASE"/>
    <property type="match status" value="1"/>
</dbReference>
<dbReference type="SFLD" id="SFLDG01017">
    <property type="entry name" value="Polyprenyl_Transferase_Like"/>
    <property type="match status" value="1"/>
</dbReference>
<accession>A0A0G4J4F3</accession>
<evidence type="ECO:0000256" key="5">
    <source>
        <dbReference type="RuleBase" id="RU004466"/>
    </source>
</evidence>
<dbReference type="Gene3D" id="1.10.600.10">
    <property type="entry name" value="Farnesyl Diphosphate Synthase"/>
    <property type="match status" value="1"/>
</dbReference>
<dbReference type="GO" id="GO:0004337">
    <property type="term" value="F:(2E,6E)-farnesyl diphosphate synthase activity"/>
    <property type="evidence" value="ECO:0007669"/>
    <property type="project" value="TreeGrafter"/>
</dbReference>
<comment type="similarity">
    <text evidence="5">Belongs to the FPP/GGPP synthase family.</text>
</comment>
<evidence type="ECO:0000256" key="4">
    <source>
        <dbReference type="ARBA" id="ARBA00022842"/>
    </source>
</evidence>
<dbReference type="GO" id="GO:0005737">
    <property type="term" value="C:cytoplasm"/>
    <property type="evidence" value="ECO:0007669"/>
    <property type="project" value="TreeGrafter"/>
</dbReference>
<evidence type="ECO:0000256" key="2">
    <source>
        <dbReference type="ARBA" id="ARBA00022679"/>
    </source>
</evidence>
<dbReference type="SFLD" id="SFLDS00005">
    <property type="entry name" value="Isoprenoid_Synthase_Type_I"/>
    <property type="match status" value="1"/>
</dbReference>
<dbReference type="CDD" id="cd00685">
    <property type="entry name" value="Trans_IPPS_HT"/>
    <property type="match status" value="1"/>
</dbReference>
<dbReference type="EMBL" id="OVEO01000004">
    <property type="protein sequence ID" value="SPQ95763.1"/>
    <property type="molecule type" value="Genomic_DNA"/>
</dbReference>
<dbReference type="PANTHER" id="PTHR11525:SF0">
    <property type="entry name" value="FARNESYL PYROPHOSPHATE SYNTHASE"/>
    <property type="match status" value="1"/>
</dbReference>
<keyword evidence="8" id="KW-1185">Reference proteome</keyword>
<comment type="cofactor">
    <cofactor evidence="1">
        <name>Mg(2+)</name>
        <dbReference type="ChEBI" id="CHEBI:18420"/>
    </cofactor>
</comment>
<evidence type="ECO:0008006" key="10">
    <source>
        <dbReference type="Google" id="ProtNLM"/>
    </source>
</evidence>
<organism evidence="6 8">
    <name type="scientific">Plasmodiophora brassicae</name>
    <name type="common">Clubroot disease agent</name>
    <dbReference type="NCBI Taxonomy" id="37360"/>
    <lineage>
        <taxon>Eukaryota</taxon>
        <taxon>Sar</taxon>
        <taxon>Rhizaria</taxon>
        <taxon>Endomyxa</taxon>
        <taxon>Phytomyxea</taxon>
        <taxon>Plasmodiophorida</taxon>
        <taxon>Plasmodiophoridae</taxon>
        <taxon>Plasmodiophora</taxon>
    </lineage>
</organism>
<evidence type="ECO:0000256" key="1">
    <source>
        <dbReference type="ARBA" id="ARBA00001946"/>
    </source>
</evidence>
<dbReference type="Pfam" id="PF00348">
    <property type="entry name" value="polyprenyl_synt"/>
    <property type="match status" value="1"/>
</dbReference>
<dbReference type="OrthoDB" id="10257492at2759"/>
<evidence type="ECO:0000256" key="3">
    <source>
        <dbReference type="ARBA" id="ARBA00022723"/>
    </source>
</evidence>
<dbReference type="InterPro" id="IPR008949">
    <property type="entry name" value="Isoprenoid_synthase_dom_sf"/>
</dbReference>
<geneLocation type="mitochondrion" evidence="7"/>
<gene>
    <name evidence="6" type="ORF">PBRA_008976</name>
    <name evidence="7" type="ORF">PLBR_LOCUS2978</name>
</gene>
<dbReference type="SUPFAM" id="SSF48576">
    <property type="entry name" value="Terpenoid synthases"/>
    <property type="match status" value="1"/>
</dbReference>
<dbReference type="InterPro" id="IPR039702">
    <property type="entry name" value="FPS1-like"/>
</dbReference>
<evidence type="ECO:0000313" key="9">
    <source>
        <dbReference type="Proteomes" id="UP000290189"/>
    </source>
</evidence>
<evidence type="ECO:0000313" key="8">
    <source>
        <dbReference type="Proteomes" id="UP000039324"/>
    </source>
</evidence>
<reference evidence="6 8" key="1">
    <citation type="submission" date="2015-02" db="EMBL/GenBank/DDBJ databases">
        <authorList>
            <person name="Chooi Y.-H."/>
        </authorList>
    </citation>
    <scope>NUCLEOTIDE SEQUENCE [LARGE SCALE GENOMIC DNA]</scope>
    <source>
        <strain evidence="6">E3</strain>
    </source>
</reference>
<dbReference type="GO" id="GO:0004161">
    <property type="term" value="F:dimethylallyltranstransferase activity"/>
    <property type="evidence" value="ECO:0007669"/>
    <property type="project" value="TreeGrafter"/>
</dbReference>
<name>A0A0G4J4F3_PLABS</name>
<keyword evidence="4" id="KW-0460">Magnesium</keyword>
<dbReference type="OMA" id="EDCTWQR"/>
<keyword evidence="3" id="KW-0479">Metal-binding</keyword>
<evidence type="ECO:0000313" key="6">
    <source>
        <dbReference type="EMBL" id="CEP02392.1"/>
    </source>
</evidence>
<proteinExistence type="inferred from homology"/>
<protein>
    <recommendedName>
        <fullName evidence="10">Farnesyl pyrophosphate synthase</fullName>
    </recommendedName>
</protein>
<sequence>MRVGGCTAMLAASSALSGAAVAWAIMALRRRPKAVRTVTTKALSSREQLFAPGVDWSAPSELSSAFAGAFDPILEAFLAHIAGDFKIQSSFVERLRAMSRYTILGGKCNRAIVLVANTRDLCAYRGIPFVPGPAIILGWCIEILQASFLVADDVMDGSVTRRDQPCWYKRDDVKMDAVNDALILESFVFWLIKAEFAADRDQYVTFMDLFRDTTFQTEIGQLMDLLSQPQGAKGPDVLKRFSRDTLNKIVKYKTSYYSFYVPIACSMILSGFDAPEQLRVAEEISMMLGEKFQAQDDFLDCFGDPEVIGKIGTDIQDHKCTWLLVNALERCSPSQRQIIETNLGVDDKESIARVKKVYNDLGLPALFAEYEVDSHARIADLIEANKSIVPPVAFQCALNLIHKRSR</sequence>
<dbReference type="InterPro" id="IPR000092">
    <property type="entry name" value="Polyprenyl_synt"/>
</dbReference>
<dbReference type="GO" id="GO:0045337">
    <property type="term" value="P:farnesyl diphosphate biosynthetic process"/>
    <property type="evidence" value="ECO:0007669"/>
    <property type="project" value="TreeGrafter"/>
</dbReference>
<dbReference type="Proteomes" id="UP000039324">
    <property type="component" value="Unassembled WGS sequence"/>
</dbReference>
<evidence type="ECO:0000313" key="7">
    <source>
        <dbReference type="EMBL" id="SPQ95763.1"/>
    </source>
</evidence>
<dbReference type="Proteomes" id="UP000290189">
    <property type="component" value="Unassembled WGS sequence"/>
</dbReference>